<evidence type="ECO:0000313" key="2">
    <source>
        <dbReference type="EMBL" id="OGC83952.1"/>
    </source>
</evidence>
<dbReference type="Proteomes" id="UP000177564">
    <property type="component" value="Unassembled WGS sequence"/>
</dbReference>
<evidence type="ECO:0000259" key="1">
    <source>
        <dbReference type="Pfam" id="PF00156"/>
    </source>
</evidence>
<dbReference type="Gene3D" id="3.40.50.2020">
    <property type="match status" value="1"/>
</dbReference>
<dbReference type="SUPFAM" id="SSF53271">
    <property type="entry name" value="PRTase-like"/>
    <property type="match status" value="1"/>
</dbReference>
<gene>
    <name evidence="2" type="ORF">A3D68_00060</name>
</gene>
<name>A0A1F4XQD7_9BACT</name>
<accession>A0A1F4XQD7</accession>
<organism evidence="2 3">
    <name type="scientific">Candidatus Adlerbacteria bacterium RIFCSPHIGHO2_02_FULL_52_17</name>
    <dbReference type="NCBI Taxonomy" id="1797240"/>
    <lineage>
        <taxon>Bacteria</taxon>
        <taxon>Candidatus Adleribacteriota</taxon>
    </lineage>
</organism>
<feature type="domain" description="Phosphoribosyltransferase" evidence="1">
    <location>
        <begin position="18"/>
        <end position="163"/>
    </location>
</feature>
<sequence length="207" mass="22708">MFRDREEAGEKLGDMLVHYRGQNAVVLALPRGGVVLGRVIAHHLHIPLDIVVTRKIGHPTSPEYAIGVVDESGTTILNEAEAKTVDQAWLKKEVMRQQQEAQRRSNLYRKGKNPLNLAGKVAIIVDDGIATGLTMRLAVRSVKIREPNKIVVAVPVAPAGSLRAIRSEGADEIIVLEPPEEFMGAVGAHFEEFPQVDDAEVMRLMAK</sequence>
<dbReference type="Gene3D" id="3.30.1310.20">
    <property type="entry name" value="PRTase-like"/>
    <property type="match status" value="1"/>
</dbReference>
<dbReference type="InterPro" id="IPR029057">
    <property type="entry name" value="PRTase-like"/>
</dbReference>
<comment type="caution">
    <text evidence="2">The sequence shown here is derived from an EMBL/GenBank/DDBJ whole genome shotgun (WGS) entry which is preliminary data.</text>
</comment>
<proteinExistence type="predicted"/>
<dbReference type="InterPro" id="IPR000836">
    <property type="entry name" value="PRTase_dom"/>
</dbReference>
<dbReference type="EMBL" id="MEWU01000006">
    <property type="protein sequence ID" value="OGC83952.1"/>
    <property type="molecule type" value="Genomic_DNA"/>
</dbReference>
<reference evidence="2 3" key="1">
    <citation type="journal article" date="2016" name="Nat. Commun.">
        <title>Thousands of microbial genomes shed light on interconnected biogeochemical processes in an aquifer system.</title>
        <authorList>
            <person name="Anantharaman K."/>
            <person name="Brown C.T."/>
            <person name="Hug L.A."/>
            <person name="Sharon I."/>
            <person name="Castelle C.J."/>
            <person name="Probst A.J."/>
            <person name="Thomas B.C."/>
            <person name="Singh A."/>
            <person name="Wilkins M.J."/>
            <person name="Karaoz U."/>
            <person name="Brodie E.L."/>
            <person name="Williams K.H."/>
            <person name="Hubbard S.S."/>
            <person name="Banfield J.F."/>
        </authorList>
    </citation>
    <scope>NUCLEOTIDE SEQUENCE [LARGE SCALE GENOMIC DNA]</scope>
</reference>
<dbReference type="AlphaFoldDB" id="A0A1F4XQD7"/>
<dbReference type="CDD" id="cd06223">
    <property type="entry name" value="PRTases_typeI"/>
    <property type="match status" value="1"/>
</dbReference>
<dbReference type="Pfam" id="PF00156">
    <property type="entry name" value="Pribosyltran"/>
    <property type="match status" value="1"/>
</dbReference>
<protein>
    <recommendedName>
        <fullName evidence="1">Phosphoribosyltransferase domain-containing protein</fullName>
    </recommendedName>
</protein>
<evidence type="ECO:0000313" key="3">
    <source>
        <dbReference type="Proteomes" id="UP000177564"/>
    </source>
</evidence>